<evidence type="ECO:0000313" key="1">
    <source>
        <dbReference type="EMBL" id="QPT08452.1"/>
    </source>
</evidence>
<gene>
    <name evidence="1" type="ORF">I6G38_17315</name>
</gene>
<accession>A0A7T3A9S7</accession>
<evidence type="ECO:0000313" key="2">
    <source>
        <dbReference type="Proteomes" id="UP000594836"/>
    </source>
</evidence>
<dbReference type="RefSeq" id="WP_158005321.1">
    <property type="nucleotide sequence ID" value="NZ_CAMKZA010000033.1"/>
</dbReference>
<organism evidence="1 2">
    <name type="scientific">Sphingomonas paucimobilis</name>
    <name type="common">Pseudomonas paucimobilis</name>
    <dbReference type="NCBI Taxonomy" id="13689"/>
    <lineage>
        <taxon>Bacteria</taxon>
        <taxon>Pseudomonadati</taxon>
        <taxon>Pseudomonadota</taxon>
        <taxon>Alphaproteobacteria</taxon>
        <taxon>Sphingomonadales</taxon>
        <taxon>Sphingomonadaceae</taxon>
        <taxon>Sphingomonas</taxon>
    </lineage>
</organism>
<reference evidence="1 2" key="1">
    <citation type="submission" date="2020-12" db="EMBL/GenBank/DDBJ databases">
        <title>FDA dAtabase for Regulatory Grade micrObial Sequences (FDA-ARGOS): Supporting development and validation of Infectious Disease Dx tests.</title>
        <authorList>
            <person name="Sproer C."/>
            <person name="Gronow S."/>
            <person name="Severitt S."/>
            <person name="Schroder I."/>
            <person name="Tallon L."/>
            <person name="Sadzewicz L."/>
            <person name="Zhao X."/>
            <person name="Boylan J."/>
            <person name="Ott S."/>
            <person name="Bowen H."/>
            <person name="Vavikolanu K."/>
            <person name="Mehta A."/>
            <person name="Aluvathingal J."/>
            <person name="Nadendla S."/>
            <person name="Lowell S."/>
            <person name="Myers T."/>
            <person name="Yan Y."/>
            <person name="Sichtig H."/>
        </authorList>
    </citation>
    <scope>NUCLEOTIDE SEQUENCE [LARGE SCALE GENOMIC DNA]</scope>
    <source>
        <strain evidence="1 2">FDAARGOS_881</strain>
    </source>
</reference>
<dbReference type="Proteomes" id="UP000594836">
    <property type="component" value="Chromosome"/>
</dbReference>
<name>A0A7T3A9S7_SPHPI</name>
<proteinExistence type="predicted"/>
<protein>
    <submittedName>
        <fullName evidence="1">Uncharacterized protein</fullName>
    </submittedName>
</protein>
<dbReference type="AlphaFoldDB" id="A0A7T3A9S7"/>
<dbReference type="EMBL" id="CP065713">
    <property type="protein sequence ID" value="QPT08452.1"/>
    <property type="molecule type" value="Genomic_DNA"/>
</dbReference>
<sequence>MSSDPWTSDIRIVPAPRRVDDIGCTLRSAFSEPMRLPDAWVKLLSRLDGRTNRK</sequence>